<evidence type="ECO:0000313" key="9">
    <source>
        <dbReference type="EMBL" id="KAF6153681.1"/>
    </source>
</evidence>
<proteinExistence type="predicted"/>
<dbReference type="InterPro" id="IPR045210">
    <property type="entry name" value="RING-Ubox_PUB"/>
</dbReference>
<dbReference type="PROSITE" id="PS51698">
    <property type="entry name" value="U_BOX"/>
    <property type="match status" value="1"/>
</dbReference>
<dbReference type="EMBL" id="JACGCM010001557">
    <property type="protein sequence ID" value="KAF6153681.1"/>
    <property type="molecule type" value="Genomic_DNA"/>
</dbReference>
<name>A0A7J7MFM9_9MAGN</name>
<dbReference type="GO" id="GO:0007166">
    <property type="term" value="P:cell surface receptor signaling pathway"/>
    <property type="evidence" value="ECO:0007669"/>
    <property type="project" value="InterPro"/>
</dbReference>
<dbReference type="InterPro" id="IPR000225">
    <property type="entry name" value="Armadillo"/>
</dbReference>
<keyword evidence="6" id="KW-0175">Coiled coil</keyword>
<keyword evidence="4" id="KW-0808">Transferase</keyword>
<dbReference type="InterPro" id="IPR013083">
    <property type="entry name" value="Znf_RING/FYVE/PHD"/>
</dbReference>
<dbReference type="InterPro" id="IPR003613">
    <property type="entry name" value="Ubox_domain"/>
</dbReference>
<dbReference type="SUPFAM" id="SSF48371">
    <property type="entry name" value="ARM repeat"/>
    <property type="match status" value="3"/>
</dbReference>
<reference evidence="9 10" key="1">
    <citation type="journal article" date="2020" name="IScience">
        <title>Genome Sequencing of the Endangered Kingdonia uniflora (Circaeasteraceae, Ranunculales) Reveals Potential Mechanisms of Evolutionary Specialization.</title>
        <authorList>
            <person name="Sun Y."/>
            <person name="Deng T."/>
            <person name="Zhang A."/>
            <person name="Moore M.J."/>
            <person name="Landis J.B."/>
            <person name="Lin N."/>
            <person name="Zhang H."/>
            <person name="Zhang X."/>
            <person name="Huang J."/>
            <person name="Zhang X."/>
            <person name="Sun H."/>
            <person name="Wang H."/>
        </authorList>
    </citation>
    <scope>NUCLEOTIDE SEQUENCE [LARGE SCALE GENOMIC DNA]</scope>
    <source>
        <strain evidence="9">TB1705</strain>
        <tissue evidence="9">Leaf</tissue>
    </source>
</reference>
<dbReference type="InterPro" id="IPR052608">
    <property type="entry name" value="U-box_domain_protein"/>
</dbReference>
<dbReference type="GO" id="GO:0061630">
    <property type="term" value="F:ubiquitin protein ligase activity"/>
    <property type="evidence" value="ECO:0007669"/>
    <property type="project" value="UniProtKB-EC"/>
</dbReference>
<evidence type="ECO:0000256" key="1">
    <source>
        <dbReference type="ARBA" id="ARBA00000900"/>
    </source>
</evidence>
<dbReference type="InterPro" id="IPR016024">
    <property type="entry name" value="ARM-type_fold"/>
</dbReference>
<dbReference type="Pfam" id="PF00514">
    <property type="entry name" value="Arm"/>
    <property type="match status" value="1"/>
</dbReference>
<feature type="domain" description="U-box" evidence="8">
    <location>
        <begin position="264"/>
        <end position="338"/>
    </location>
</feature>
<dbReference type="OrthoDB" id="7537227at2759"/>
<feature type="coiled-coil region" evidence="6">
    <location>
        <begin position="199"/>
        <end position="226"/>
    </location>
</feature>
<dbReference type="SMART" id="SM00504">
    <property type="entry name" value="Ubox"/>
    <property type="match status" value="1"/>
</dbReference>
<keyword evidence="10" id="KW-1185">Reference proteome</keyword>
<dbReference type="PROSITE" id="PS50176">
    <property type="entry name" value="ARM_REPEAT"/>
    <property type="match status" value="1"/>
</dbReference>
<evidence type="ECO:0000259" key="8">
    <source>
        <dbReference type="PROSITE" id="PS51698"/>
    </source>
</evidence>
<evidence type="ECO:0000256" key="5">
    <source>
        <dbReference type="PROSITE-ProRule" id="PRU00259"/>
    </source>
</evidence>
<dbReference type="AlphaFoldDB" id="A0A7J7MFM9"/>
<gene>
    <name evidence="9" type="ORF">GIB67_000914</name>
</gene>
<protein>
    <recommendedName>
        <fullName evidence="3">RING-type E3 ubiquitin transferase</fullName>
        <ecNumber evidence="3">2.3.2.27</ecNumber>
    </recommendedName>
</protein>
<feature type="repeat" description="ARM" evidence="5">
    <location>
        <begin position="587"/>
        <end position="618"/>
    </location>
</feature>
<feature type="chain" id="PRO_5029910690" description="RING-type E3 ubiquitin transferase" evidence="7">
    <location>
        <begin position="28"/>
        <end position="1012"/>
    </location>
</feature>
<dbReference type="Gene3D" id="3.30.40.10">
    <property type="entry name" value="Zinc/RING finger domain, C3HC4 (zinc finger)"/>
    <property type="match status" value="1"/>
</dbReference>
<evidence type="ECO:0000256" key="3">
    <source>
        <dbReference type="ARBA" id="ARBA00012483"/>
    </source>
</evidence>
<sequence length="1012" mass="113050">MSTATTEFIINLTLILASDLLSQLVQMIYEIGRTASDVLFEEKSVSKLSDYLQRIVPVLKEMIEKSNTQKWESLDIVIQILDREIRASKKLVMDCTKRNKVYLLVKCRKIARQAEGMTREISKALGLLSVASLELSIGINEEIERLCDDMMKAEFKATIAEERILERIESGIQERNVERAYANELLHLIAEAIGISTERKTMKKEFEDFKNEIEDVQLQKDKAEAIQMDQIIALLGRADATSSSKEKEIRYFSKRNSLGTQPLEPLQPFCCPITRDVMVDPVETSSGQTFERSAIEKWFSEGNYLCPLTMTPLNPEILRPNKTLRQSIEEWKDRNTMITIASLKPTLRLDDEQEVLRSLGQLQGICEERDLHREWVALEKYIPEFIKLLASKSRDIRNHALELLCILAKDSDDCKERIAEVDNSIESIVRSLARRVGESNLAATLLLELSKSDIVRDRIGIVQGCILLLVTMTSGNDSEAANDAKDLLENLSFRDHNVIQMARANYFKPLLQRLSSGTEETKLIMATTLAEMQLTDDNKSLLFENGVLKPLLHLVCHSDTELKKVAIRALQKLSSLPQNGLQMIKEGAVPPLLKLLYHHSSSSTCLREQAAGTLMNIALSTSLSDAVELQVSLLEDDEDIFNLFSLINLTGPEVQQSILRTFHAMCQSSSAADIRSKLRQCSAVQLLIQLCELDNIAVRANAVKLFYCLAKDSDNATLLEHVDQKCIATLLKILGTSEEEEEISATLGIISILPKEPTQITQWLIDAEALPLISKFLTYKNHHNVHTTDIIDNAVGAICRFSISTSQVFQKKASEAGIIPVLVELLGSGSSLTKKHAAFSLAEFSRSSIMLCEPVEIRRGFWCWSKPQETGCPVHMGICSIESSYCLVEADAVGPLVRVLGDTDLEACEAALDALLTLIHEERLQSGSKFLSNANAVAPIVKLLSSPSVNVQEKALRSVERIFRLLEIKQKYGHLAQMPLVVITQSGNSTTKPLAARILAQLGVLHEESSYF</sequence>
<evidence type="ECO:0000256" key="4">
    <source>
        <dbReference type="ARBA" id="ARBA00022679"/>
    </source>
</evidence>
<feature type="signal peptide" evidence="7">
    <location>
        <begin position="1"/>
        <end position="27"/>
    </location>
</feature>
<dbReference type="PANTHER" id="PTHR45958">
    <property type="entry name" value="RING-TYPE E3 UBIQUITIN TRANSFERASE"/>
    <property type="match status" value="1"/>
</dbReference>
<dbReference type="SMART" id="SM00185">
    <property type="entry name" value="ARM"/>
    <property type="match status" value="8"/>
</dbReference>
<evidence type="ECO:0000256" key="2">
    <source>
        <dbReference type="ARBA" id="ARBA00004906"/>
    </source>
</evidence>
<comment type="catalytic activity">
    <reaction evidence="1">
        <text>S-ubiquitinyl-[E2 ubiquitin-conjugating enzyme]-L-cysteine + [acceptor protein]-L-lysine = [E2 ubiquitin-conjugating enzyme]-L-cysteine + N(6)-ubiquitinyl-[acceptor protein]-L-lysine.</text>
        <dbReference type="EC" id="2.3.2.27"/>
    </reaction>
</comment>
<dbReference type="SUPFAM" id="SSF57850">
    <property type="entry name" value="RING/U-box"/>
    <property type="match status" value="1"/>
</dbReference>
<dbReference type="GO" id="GO:0016567">
    <property type="term" value="P:protein ubiquitination"/>
    <property type="evidence" value="ECO:0007669"/>
    <property type="project" value="UniProtKB-UniPathway"/>
</dbReference>
<evidence type="ECO:0000256" key="7">
    <source>
        <dbReference type="SAM" id="SignalP"/>
    </source>
</evidence>
<dbReference type="EC" id="2.3.2.27" evidence="3"/>
<organism evidence="9 10">
    <name type="scientific">Kingdonia uniflora</name>
    <dbReference type="NCBI Taxonomy" id="39325"/>
    <lineage>
        <taxon>Eukaryota</taxon>
        <taxon>Viridiplantae</taxon>
        <taxon>Streptophyta</taxon>
        <taxon>Embryophyta</taxon>
        <taxon>Tracheophyta</taxon>
        <taxon>Spermatophyta</taxon>
        <taxon>Magnoliopsida</taxon>
        <taxon>Ranunculales</taxon>
        <taxon>Circaeasteraceae</taxon>
        <taxon>Kingdonia</taxon>
    </lineage>
</organism>
<dbReference type="UniPathway" id="UPA00143"/>
<keyword evidence="7" id="KW-0732">Signal</keyword>
<dbReference type="Gene3D" id="1.20.930.20">
    <property type="entry name" value="Adaptor protein Cbl, N-terminal domain"/>
    <property type="match status" value="1"/>
</dbReference>
<comment type="pathway">
    <text evidence="2">Protein modification; protein ubiquitination.</text>
</comment>
<dbReference type="PANTHER" id="PTHR45958:SF5">
    <property type="entry name" value="RING-TYPE E3 UBIQUITIN TRANSFERASE"/>
    <property type="match status" value="1"/>
</dbReference>
<dbReference type="Gene3D" id="1.25.10.10">
    <property type="entry name" value="Leucine-rich Repeat Variant"/>
    <property type="match status" value="4"/>
</dbReference>
<accession>A0A7J7MFM9</accession>
<dbReference type="InterPro" id="IPR011989">
    <property type="entry name" value="ARM-like"/>
</dbReference>
<dbReference type="CDD" id="cd16664">
    <property type="entry name" value="RING-Ubox_PUB"/>
    <property type="match status" value="1"/>
</dbReference>
<dbReference type="Pfam" id="PF04564">
    <property type="entry name" value="U-box"/>
    <property type="match status" value="1"/>
</dbReference>
<evidence type="ECO:0000313" key="10">
    <source>
        <dbReference type="Proteomes" id="UP000541444"/>
    </source>
</evidence>
<evidence type="ECO:0000256" key="6">
    <source>
        <dbReference type="SAM" id="Coils"/>
    </source>
</evidence>
<dbReference type="InterPro" id="IPR036537">
    <property type="entry name" value="Adaptor_Cbl_N_dom_sf"/>
</dbReference>
<comment type="caution">
    <text evidence="9">The sequence shown here is derived from an EMBL/GenBank/DDBJ whole genome shotgun (WGS) entry which is preliminary data.</text>
</comment>
<dbReference type="Proteomes" id="UP000541444">
    <property type="component" value="Unassembled WGS sequence"/>
</dbReference>